<reference evidence="2 3" key="1">
    <citation type="submission" date="2021-01" db="EMBL/GenBank/DDBJ databases">
        <title>Draft genomes of Rhodovulum sulfidophilum.</title>
        <authorList>
            <person name="Guzman M.S."/>
        </authorList>
    </citation>
    <scope>NUCLEOTIDE SEQUENCE [LARGE SCALE GENOMIC DNA]</scope>
    <source>
        <strain evidence="2 3">AB35</strain>
    </source>
</reference>
<dbReference type="SMART" id="SM01007">
    <property type="entry name" value="Aldolase_II"/>
    <property type="match status" value="1"/>
</dbReference>
<evidence type="ECO:0000313" key="2">
    <source>
        <dbReference type="EMBL" id="MBL3610036.1"/>
    </source>
</evidence>
<protein>
    <submittedName>
        <fullName evidence="2">Class II aldolase/adducin family protein</fullName>
    </submittedName>
</protein>
<evidence type="ECO:0000313" key="3">
    <source>
        <dbReference type="Proteomes" id="UP000604473"/>
    </source>
</evidence>
<organism evidence="2 3">
    <name type="scientific">Rhodovulum sulfidophilum</name>
    <name type="common">Rhodobacter sulfidophilus</name>
    <dbReference type="NCBI Taxonomy" id="35806"/>
    <lineage>
        <taxon>Bacteria</taxon>
        <taxon>Pseudomonadati</taxon>
        <taxon>Pseudomonadota</taxon>
        <taxon>Alphaproteobacteria</taxon>
        <taxon>Rhodobacterales</taxon>
        <taxon>Paracoccaceae</taxon>
        <taxon>Rhodovulum</taxon>
    </lineage>
</organism>
<dbReference type="EMBL" id="JAESJJ010000021">
    <property type="protein sequence ID" value="MBL3610036.1"/>
    <property type="molecule type" value="Genomic_DNA"/>
</dbReference>
<keyword evidence="3" id="KW-1185">Reference proteome</keyword>
<accession>A0ABS1RVC3</accession>
<gene>
    <name evidence="2" type="ORF">JMM60_14750</name>
</gene>
<dbReference type="InterPro" id="IPR001303">
    <property type="entry name" value="Aldolase_II/adducin_N"/>
</dbReference>
<comment type="caution">
    <text evidence="2">The sequence shown here is derived from an EMBL/GenBank/DDBJ whole genome shotgun (WGS) entry which is preliminary data.</text>
</comment>
<dbReference type="Proteomes" id="UP000604473">
    <property type="component" value="Unassembled WGS sequence"/>
</dbReference>
<dbReference type="SUPFAM" id="SSF53639">
    <property type="entry name" value="AraD/HMP-PK domain-like"/>
    <property type="match status" value="1"/>
</dbReference>
<evidence type="ECO:0000259" key="1">
    <source>
        <dbReference type="SMART" id="SM01007"/>
    </source>
</evidence>
<feature type="domain" description="Class II aldolase/adducin N-terminal" evidence="1">
    <location>
        <begin position="14"/>
        <end position="210"/>
    </location>
</feature>
<dbReference type="Gene3D" id="3.40.225.10">
    <property type="entry name" value="Class II aldolase/adducin N-terminal domain"/>
    <property type="match status" value="1"/>
</dbReference>
<dbReference type="RefSeq" id="WP_202249781.1">
    <property type="nucleotide sequence ID" value="NZ_JAESJJ010000021.1"/>
</dbReference>
<proteinExistence type="predicted"/>
<dbReference type="InterPro" id="IPR036409">
    <property type="entry name" value="Aldolase_II/adducin_N_sf"/>
</dbReference>
<name>A0ABS1RVC3_RHOSU</name>
<sequence length="392" mass="41992">MTSMTDEADTLLAQRVESSRQLGGNPELAMHGGGNTSVKVMREGRRVLHVKGSGWDLAVMEPQGMPGLWLDPLFEVKDGARLSDTEMVRFLRSHLLDASAPNPSVETLLHAYLPARFVDHGHASAVLALASRPEAEQRETLRALFGDGLVFLPYVFPGFDLSIEGARAAEAEPQAWGMWLAQHGLFTWGETAEESLTRFRDAVAACEAHLAARGAALMLPTPRQGNEALEALVPHLHAALPGLAFADPRGADPLAALSGQAGVAEAVSRGTVTPDHVIRIKPWPLILAPGTDAAGIRAALAGFGAAYERYFQDHSDGTQIMLDTLPRVAFVPGAGVIGLGRSASEASINADLAEQNLRVAASAEALGGYQPLPRPEQFLIEYWELEQAKLRK</sequence>
<dbReference type="Pfam" id="PF00596">
    <property type="entry name" value="Aldolase_II"/>
    <property type="match status" value="1"/>
</dbReference>